<dbReference type="InterPro" id="IPR036179">
    <property type="entry name" value="Ig-like_dom_sf"/>
</dbReference>
<dbReference type="InterPro" id="IPR039090">
    <property type="entry name" value="CD7"/>
</dbReference>
<accession>A0A8C3NT84</accession>
<dbReference type="Proteomes" id="UP000694382">
    <property type="component" value="Chromosome 18"/>
</dbReference>
<protein>
    <submittedName>
        <fullName evidence="1">Uncharacterized protein</fullName>
    </submittedName>
</protein>
<dbReference type="GO" id="GO:0038023">
    <property type="term" value="F:signaling receptor activity"/>
    <property type="evidence" value="ECO:0007669"/>
    <property type="project" value="InterPro"/>
</dbReference>
<dbReference type="AlphaFoldDB" id="A0A8C3NT84"/>
<dbReference type="PANTHER" id="PTHR15343:SF0">
    <property type="entry name" value="T-CELL ANTIGEN CD7"/>
    <property type="match status" value="1"/>
</dbReference>
<evidence type="ECO:0000313" key="2">
    <source>
        <dbReference type="Proteomes" id="UP000694382"/>
    </source>
</evidence>
<dbReference type="InterPro" id="IPR013783">
    <property type="entry name" value="Ig-like_fold"/>
</dbReference>
<reference evidence="1" key="1">
    <citation type="submission" date="2020-02" db="EMBL/GenBank/DDBJ databases">
        <authorList>
            <person name="Enbody D E."/>
            <person name="Pettersson E M."/>
        </authorList>
    </citation>
    <scope>NUCLEOTIDE SEQUENCE [LARGE SCALE GENOMIC DNA]</scope>
</reference>
<proteinExistence type="predicted"/>
<dbReference type="SUPFAM" id="SSF48726">
    <property type="entry name" value="Immunoglobulin"/>
    <property type="match status" value="1"/>
</dbReference>
<dbReference type="PANTHER" id="PTHR15343">
    <property type="entry name" value="CD7"/>
    <property type="match status" value="1"/>
</dbReference>
<name>A0A8C3NT84_GEOPR</name>
<reference evidence="1" key="2">
    <citation type="submission" date="2025-08" db="UniProtKB">
        <authorList>
            <consortium name="Ensembl"/>
        </authorList>
    </citation>
    <scope>IDENTIFICATION</scope>
</reference>
<dbReference type="Ensembl" id="ENSCPVT00000024349.2">
    <property type="protein sequence ID" value="ENSCPVP00000023324.1"/>
    <property type="gene ID" value="ENSCPVG00000016636.2"/>
</dbReference>
<dbReference type="Gene3D" id="2.60.40.10">
    <property type="entry name" value="Immunoglobulins"/>
    <property type="match status" value="1"/>
</dbReference>
<sequence length="187" mass="21606">MIRPRGTLILQFQLHFLFLGGGNEQSTDVISAWEGDSISITCPINHSEYQLGMYLRNIRQNVNVIYCPKEKPPLINPAFANRVECSKEGENLRITLHRLQESDSEIYVCTEMFKIKEVYRKTIIVLVKGIAIPPFMSRISKYRSPSLCKTDKFCPHSLIHFYDNIKRNKSCPQRNSVECLPSWTVSH</sequence>
<reference evidence="1" key="3">
    <citation type="submission" date="2025-09" db="UniProtKB">
        <authorList>
            <consortium name="Ensembl"/>
        </authorList>
    </citation>
    <scope>IDENTIFICATION</scope>
</reference>
<organism evidence="1 2">
    <name type="scientific">Geospiza parvula</name>
    <name type="common">Small tree-finch</name>
    <name type="synonym">Camarhynchus parvulus</name>
    <dbReference type="NCBI Taxonomy" id="87175"/>
    <lineage>
        <taxon>Eukaryota</taxon>
        <taxon>Metazoa</taxon>
        <taxon>Chordata</taxon>
        <taxon>Craniata</taxon>
        <taxon>Vertebrata</taxon>
        <taxon>Euteleostomi</taxon>
        <taxon>Archelosauria</taxon>
        <taxon>Archosauria</taxon>
        <taxon>Dinosauria</taxon>
        <taxon>Saurischia</taxon>
        <taxon>Theropoda</taxon>
        <taxon>Coelurosauria</taxon>
        <taxon>Aves</taxon>
        <taxon>Neognathae</taxon>
        <taxon>Neoaves</taxon>
        <taxon>Telluraves</taxon>
        <taxon>Australaves</taxon>
        <taxon>Passeriformes</taxon>
        <taxon>Thraupidae</taxon>
        <taxon>Camarhynchus</taxon>
    </lineage>
</organism>
<dbReference type="GO" id="GO:0016020">
    <property type="term" value="C:membrane"/>
    <property type="evidence" value="ECO:0007669"/>
    <property type="project" value="InterPro"/>
</dbReference>
<keyword evidence="2" id="KW-1185">Reference proteome</keyword>
<evidence type="ECO:0000313" key="1">
    <source>
        <dbReference type="Ensembl" id="ENSCPVP00000023324.1"/>
    </source>
</evidence>
<dbReference type="GO" id="GO:0002250">
    <property type="term" value="P:adaptive immune response"/>
    <property type="evidence" value="ECO:0007669"/>
    <property type="project" value="InterPro"/>
</dbReference>